<comment type="similarity">
    <text evidence="1">Belongs to the 'phage' integrase family.</text>
</comment>
<evidence type="ECO:0000256" key="4">
    <source>
        <dbReference type="ARBA" id="ARBA00023172"/>
    </source>
</evidence>
<dbReference type="Pfam" id="PF13356">
    <property type="entry name" value="Arm-DNA-bind_3"/>
    <property type="match status" value="1"/>
</dbReference>
<dbReference type="InterPro" id="IPR053876">
    <property type="entry name" value="Phage_int_M"/>
</dbReference>
<dbReference type="SUPFAM" id="SSF56349">
    <property type="entry name" value="DNA breaking-rejoining enzymes"/>
    <property type="match status" value="1"/>
</dbReference>
<dbReference type="InterPro" id="IPR011010">
    <property type="entry name" value="DNA_brk_join_enz"/>
</dbReference>
<evidence type="ECO:0000313" key="9">
    <source>
        <dbReference type="Proteomes" id="UP001369082"/>
    </source>
</evidence>
<name>A0ABU9GU96_9GAMM</name>
<evidence type="ECO:0000259" key="6">
    <source>
        <dbReference type="PROSITE" id="PS51898"/>
    </source>
</evidence>
<dbReference type="EMBL" id="JBAKAZ010000105">
    <property type="protein sequence ID" value="MEL0630877.1"/>
    <property type="molecule type" value="Genomic_DNA"/>
</dbReference>
<evidence type="ECO:0000256" key="1">
    <source>
        <dbReference type="ARBA" id="ARBA00008857"/>
    </source>
</evidence>
<evidence type="ECO:0000256" key="2">
    <source>
        <dbReference type="ARBA" id="ARBA00022908"/>
    </source>
</evidence>
<dbReference type="InterPro" id="IPR050808">
    <property type="entry name" value="Phage_Integrase"/>
</dbReference>
<dbReference type="Pfam" id="PF22022">
    <property type="entry name" value="Phage_int_M"/>
    <property type="match status" value="1"/>
</dbReference>
<accession>A0ABU9GU96</accession>
<dbReference type="Gene3D" id="3.30.160.390">
    <property type="entry name" value="Integrase, DNA-binding domain"/>
    <property type="match status" value="1"/>
</dbReference>
<reference evidence="8 9" key="1">
    <citation type="submission" date="2024-02" db="EMBL/GenBank/DDBJ databases">
        <title>Bacteria isolated from the canopy kelp, Nereocystis luetkeana.</title>
        <authorList>
            <person name="Pfister C.A."/>
            <person name="Younker I.T."/>
            <person name="Light S.H."/>
        </authorList>
    </citation>
    <scope>NUCLEOTIDE SEQUENCE [LARGE SCALE GENOMIC DNA]</scope>
    <source>
        <strain evidence="8 9">TI.1.05</strain>
    </source>
</reference>
<feature type="domain" description="Core-binding (CB)" evidence="7">
    <location>
        <begin position="105"/>
        <end position="186"/>
    </location>
</feature>
<dbReference type="Gene3D" id="1.10.150.130">
    <property type="match status" value="1"/>
</dbReference>
<dbReference type="CDD" id="cd00801">
    <property type="entry name" value="INT_P4_C"/>
    <property type="match status" value="1"/>
</dbReference>
<dbReference type="PROSITE" id="PS51900">
    <property type="entry name" value="CB"/>
    <property type="match status" value="1"/>
</dbReference>
<dbReference type="InterPro" id="IPR010998">
    <property type="entry name" value="Integrase_recombinase_N"/>
</dbReference>
<dbReference type="PROSITE" id="PS51898">
    <property type="entry name" value="TYR_RECOMBINASE"/>
    <property type="match status" value="1"/>
</dbReference>
<sequence length="412" mass="46272">MAIKTTPLTDTQIKNAKPSDKEFNLNDGNGLALRVKPTGSKLWLFNYYRPITKKRTNISLGKYPDLSLAKARVQVAKVRELLVDGIDPKEHRENILKAKQAILSHSFEMVASEWLKLKASEVKEGTYKTISNTLNNHIFPIVGKEPITSITAPQIINALRPIEARGNLEVIARVCQYLNQIMRYAVNHGIIQSNPLAGIKEVFMAKKATNNPHIKPEKLFKLLNDIDRANIKKVTRSLILWQMHTMTRPAETALAKWSEIDFENNLWIIPAERMKTGINHQVPLTKQTLEILEAIKPISGHSPYIFPADRNPNSHANKASANMALKRMGYQGKQTAHGLRGLARTMLSDQGFSYEASEACLSHKVGNSVSQSYNHSTYLNQRIKIMTWWSNHISEALNGAITPTGSRTLKAV</sequence>
<dbReference type="RefSeq" id="WP_341599052.1">
    <property type="nucleotide sequence ID" value="NZ_JBAKAZ010000105.1"/>
</dbReference>
<dbReference type="InterPro" id="IPR044068">
    <property type="entry name" value="CB"/>
</dbReference>
<dbReference type="Pfam" id="PF00589">
    <property type="entry name" value="Phage_integrase"/>
    <property type="match status" value="1"/>
</dbReference>
<protein>
    <submittedName>
        <fullName evidence="8">Integrase arm-type DNA-binding domain-containing protein</fullName>
    </submittedName>
</protein>
<feature type="domain" description="Tyr recombinase" evidence="6">
    <location>
        <begin position="209"/>
        <end position="386"/>
    </location>
</feature>
<evidence type="ECO:0000256" key="3">
    <source>
        <dbReference type="ARBA" id="ARBA00023125"/>
    </source>
</evidence>
<dbReference type="PANTHER" id="PTHR30629:SF6">
    <property type="entry name" value="PROPHAGE INTEGRASE INTA-RELATED"/>
    <property type="match status" value="1"/>
</dbReference>
<keyword evidence="2" id="KW-0229">DNA integration</keyword>
<evidence type="ECO:0000256" key="5">
    <source>
        <dbReference type="PROSITE-ProRule" id="PRU01248"/>
    </source>
</evidence>
<dbReference type="InterPro" id="IPR025166">
    <property type="entry name" value="Integrase_DNA_bind_dom"/>
</dbReference>
<dbReference type="InterPro" id="IPR038488">
    <property type="entry name" value="Integrase_DNA-bd_sf"/>
</dbReference>
<dbReference type="PANTHER" id="PTHR30629">
    <property type="entry name" value="PROPHAGE INTEGRASE"/>
    <property type="match status" value="1"/>
</dbReference>
<evidence type="ECO:0000259" key="7">
    <source>
        <dbReference type="PROSITE" id="PS51900"/>
    </source>
</evidence>
<keyword evidence="3 5" id="KW-0238">DNA-binding</keyword>
<proteinExistence type="inferred from homology"/>
<keyword evidence="9" id="KW-1185">Reference proteome</keyword>
<dbReference type="InterPro" id="IPR002104">
    <property type="entry name" value="Integrase_catalytic"/>
</dbReference>
<keyword evidence="4" id="KW-0233">DNA recombination</keyword>
<evidence type="ECO:0000313" key="8">
    <source>
        <dbReference type="EMBL" id="MEL0630877.1"/>
    </source>
</evidence>
<comment type="caution">
    <text evidence="8">The sequence shown here is derived from an EMBL/GenBank/DDBJ whole genome shotgun (WGS) entry which is preliminary data.</text>
</comment>
<organism evidence="8 9">
    <name type="scientific">Psychromonas aquatilis</name>
    <dbReference type="NCBI Taxonomy" id="2005072"/>
    <lineage>
        <taxon>Bacteria</taxon>
        <taxon>Pseudomonadati</taxon>
        <taxon>Pseudomonadota</taxon>
        <taxon>Gammaproteobacteria</taxon>
        <taxon>Alteromonadales</taxon>
        <taxon>Psychromonadaceae</taxon>
        <taxon>Psychromonas</taxon>
    </lineage>
</organism>
<dbReference type="Gene3D" id="1.10.443.10">
    <property type="entry name" value="Intergrase catalytic core"/>
    <property type="match status" value="1"/>
</dbReference>
<dbReference type="InterPro" id="IPR013762">
    <property type="entry name" value="Integrase-like_cat_sf"/>
</dbReference>
<gene>
    <name evidence="8" type="ORF">V6256_14835</name>
</gene>
<dbReference type="GO" id="GO:0003677">
    <property type="term" value="F:DNA binding"/>
    <property type="evidence" value="ECO:0007669"/>
    <property type="project" value="UniProtKB-KW"/>
</dbReference>
<dbReference type="Proteomes" id="UP001369082">
    <property type="component" value="Unassembled WGS sequence"/>
</dbReference>